<accession>A0ABD2BBC2</accession>
<comment type="caution">
    <text evidence="2">The sequence shown here is derived from an EMBL/GenBank/DDBJ whole genome shotgun (WGS) entry which is preliminary data.</text>
</comment>
<protein>
    <submittedName>
        <fullName evidence="2">Uncharacterized protein</fullName>
    </submittedName>
</protein>
<sequence>MPSDANGIPNSPFTTTSNAVVCFRDSPPLLRHRHSISTRMKILEDSNFLKREFHDTLVATTSTSMKWHPYYELSTAKTKTKKKTTTKRRRNDDENYDDVHEKNDEKLFDYMFVMSVSLGVSKCVESMKSAKRYEISLIGEWRLPLVMNTDEPTTNIFLLERNRQPSTDYSICSTTD</sequence>
<feature type="compositionally biased region" description="Basic residues" evidence="1">
    <location>
        <begin position="78"/>
        <end position="89"/>
    </location>
</feature>
<dbReference type="EMBL" id="JAYRBN010000091">
    <property type="protein sequence ID" value="KAL2730022.1"/>
    <property type="molecule type" value="Genomic_DNA"/>
</dbReference>
<proteinExistence type="predicted"/>
<feature type="region of interest" description="Disordered" evidence="1">
    <location>
        <begin position="78"/>
        <end position="98"/>
    </location>
</feature>
<evidence type="ECO:0000313" key="2">
    <source>
        <dbReference type="EMBL" id="KAL2730022.1"/>
    </source>
</evidence>
<reference evidence="2 3" key="1">
    <citation type="journal article" date="2024" name="Ann. Entomol. Soc. Am.">
        <title>Genomic analyses of the southern and eastern yellowjacket wasps (Hymenoptera: Vespidae) reveal evolutionary signatures of social life.</title>
        <authorList>
            <person name="Catto M.A."/>
            <person name="Caine P.B."/>
            <person name="Orr S.E."/>
            <person name="Hunt B.G."/>
            <person name="Goodisman M.A.D."/>
        </authorList>
    </citation>
    <scope>NUCLEOTIDE SEQUENCE [LARGE SCALE GENOMIC DNA]</scope>
    <source>
        <strain evidence="2">232</strain>
        <tissue evidence="2">Head and thorax</tissue>
    </source>
</reference>
<gene>
    <name evidence="2" type="ORF">V1477_015833</name>
</gene>
<dbReference type="AlphaFoldDB" id="A0ABD2BBC2"/>
<organism evidence="2 3">
    <name type="scientific">Vespula maculifrons</name>
    <name type="common">Eastern yellow jacket</name>
    <name type="synonym">Wasp</name>
    <dbReference type="NCBI Taxonomy" id="7453"/>
    <lineage>
        <taxon>Eukaryota</taxon>
        <taxon>Metazoa</taxon>
        <taxon>Ecdysozoa</taxon>
        <taxon>Arthropoda</taxon>
        <taxon>Hexapoda</taxon>
        <taxon>Insecta</taxon>
        <taxon>Pterygota</taxon>
        <taxon>Neoptera</taxon>
        <taxon>Endopterygota</taxon>
        <taxon>Hymenoptera</taxon>
        <taxon>Apocrita</taxon>
        <taxon>Aculeata</taxon>
        <taxon>Vespoidea</taxon>
        <taxon>Vespidae</taxon>
        <taxon>Vespinae</taxon>
        <taxon>Vespula</taxon>
    </lineage>
</organism>
<evidence type="ECO:0000313" key="3">
    <source>
        <dbReference type="Proteomes" id="UP001607303"/>
    </source>
</evidence>
<name>A0ABD2BBC2_VESMC</name>
<evidence type="ECO:0000256" key="1">
    <source>
        <dbReference type="SAM" id="MobiDB-lite"/>
    </source>
</evidence>
<dbReference type="Proteomes" id="UP001607303">
    <property type="component" value="Unassembled WGS sequence"/>
</dbReference>
<keyword evidence="3" id="KW-1185">Reference proteome</keyword>